<dbReference type="GeneID" id="39584986"/>
<dbReference type="RefSeq" id="XP_028480131.1">
    <property type="nucleotide sequence ID" value="XM_028616274.1"/>
</dbReference>
<accession>A0A427Y9Z0</accession>
<keyword evidence="2" id="KW-1185">Reference proteome</keyword>
<name>A0A427Y9Z0_9TREE</name>
<evidence type="ECO:0000313" key="1">
    <source>
        <dbReference type="EMBL" id="RSH87923.1"/>
    </source>
</evidence>
<sequence>MPSKHETLRFHPKFTAPAIGTILRTSDGLCFRADTNILVGRSSFFQELLASPNTSRDPNHSLQSQNHSLLVVTLDSVDSVTLTFALEALHSRVHRLAPPFPPYLTVPFLDQCLLLNDEYDLPILPVLYRSLELHAKNQPGVIFVLAVRLGYEDATKWACELFQRPEEFGDSWWSSNLHKENRPIFLLLVECMVRWNRGYSQLLEFIAMNANYRFSPKCHSDSPCGVVRHYRADFGLFLDEHLPCLWPLSQRSEATVFPWADTRERMEIPCAACRTHLGQLLLRAWRAGHYPSKVEFQFK</sequence>
<evidence type="ECO:0008006" key="3">
    <source>
        <dbReference type="Google" id="ProtNLM"/>
    </source>
</evidence>
<organism evidence="1 2">
    <name type="scientific">Apiotrichum porosum</name>
    <dbReference type="NCBI Taxonomy" id="105984"/>
    <lineage>
        <taxon>Eukaryota</taxon>
        <taxon>Fungi</taxon>
        <taxon>Dikarya</taxon>
        <taxon>Basidiomycota</taxon>
        <taxon>Agaricomycotina</taxon>
        <taxon>Tremellomycetes</taxon>
        <taxon>Trichosporonales</taxon>
        <taxon>Trichosporonaceae</taxon>
        <taxon>Apiotrichum</taxon>
    </lineage>
</organism>
<proteinExistence type="predicted"/>
<comment type="caution">
    <text evidence="1">The sequence shown here is derived from an EMBL/GenBank/DDBJ whole genome shotgun (WGS) entry which is preliminary data.</text>
</comment>
<evidence type="ECO:0000313" key="2">
    <source>
        <dbReference type="Proteomes" id="UP000279236"/>
    </source>
</evidence>
<dbReference type="STRING" id="105984.A0A427Y9Z0"/>
<gene>
    <name evidence="1" type="ORF">EHS24_000443</name>
</gene>
<dbReference type="AlphaFoldDB" id="A0A427Y9Z0"/>
<dbReference type="EMBL" id="RSCE01000001">
    <property type="protein sequence ID" value="RSH87923.1"/>
    <property type="molecule type" value="Genomic_DNA"/>
</dbReference>
<reference evidence="1 2" key="1">
    <citation type="submission" date="2018-11" db="EMBL/GenBank/DDBJ databases">
        <title>Genome sequence of Apiotrichum porosum DSM 27194.</title>
        <authorList>
            <person name="Aliyu H."/>
            <person name="Gorte O."/>
            <person name="Ochsenreither K."/>
        </authorList>
    </citation>
    <scope>NUCLEOTIDE SEQUENCE [LARGE SCALE GENOMIC DNA]</scope>
    <source>
        <strain evidence="1 2">DSM 27194</strain>
    </source>
</reference>
<protein>
    <recommendedName>
        <fullName evidence="3">BTB domain-containing protein</fullName>
    </recommendedName>
</protein>
<dbReference type="Proteomes" id="UP000279236">
    <property type="component" value="Unassembled WGS sequence"/>
</dbReference>